<sequence>MVCPDQHLLGAGDGEAKAWLWAGILKKGCDYIHTDYIHCLALRERSPEVLSGDEDGAVQLGDLHQAKEVQTTEVYKHEECSRPHSGRWIGCLATDSDWMVGVGGPALTLWHLGSSTPTTIFPMMAPQKHVTFY</sequence>
<dbReference type="InterPro" id="IPR015943">
    <property type="entry name" value="WD40/YVTN_repeat-like_dom_sf"/>
</dbReference>
<dbReference type="PANTHER" id="PTHR44411:SF1">
    <property type="entry name" value="THO COMPLEX SUBUNIT 6 HOMOLOG"/>
    <property type="match status" value="1"/>
</dbReference>
<dbReference type="InterPro" id="IPR036322">
    <property type="entry name" value="WD40_repeat_dom_sf"/>
</dbReference>
<dbReference type="GO" id="GO:0000346">
    <property type="term" value="C:transcription export complex"/>
    <property type="evidence" value="ECO:0007669"/>
    <property type="project" value="TreeGrafter"/>
</dbReference>
<dbReference type="AlphaFoldDB" id="A0A5N4C0B1"/>
<name>A0A5N4C0B1_CAMDR</name>
<proteinExistence type="predicted"/>
<dbReference type="EMBL" id="JWIN03000050">
    <property type="protein sequence ID" value="KAB1252300.1"/>
    <property type="molecule type" value="Genomic_DNA"/>
</dbReference>
<dbReference type="Proteomes" id="UP000299084">
    <property type="component" value="Unassembled WGS sequence"/>
</dbReference>
<reference evidence="2 3" key="1">
    <citation type="journal article" date="2019" name="Mol. Ecol. Resour.">
        <title>Improving Illumina assemblies with Hi-C and long reads: an example with the North African dromedary.</title>
        <authorList>
            <person name="Elbers J.P."/>
            <person name="Rogers M.F."/>
            <person name="Perelman P.L."/>
            <person name="Proskuryakova A.A."/>
            <person name="Serdyukova N.A."/>
            <person name="Johnson W.E."/>
            <person name="Horin P."/>
            <person name="Corander J."/>
            <person name="Murphy D."/>
            <person name="Burger P.A."/>
        </authorList>
    </citation>
    <scope>NUCLEOTIDE SEQUENCE [LARGE SCALE GENOMIC DNA]</scope>
    <source>
        <strain evidence="2">Drom800</strain>
        <tissue evidence="2">Blood</tissue>
    </source>
</reference>
<dbReference type="Gene3D" id="2.130.10.10">
    <property type="entry name" value="YVTN repeat-like/Quinoprotein amine dehydrogenase"/>
    <property type="match status" value="1"/>
</dbReference>
<dbReference type="GO" id="GO:0000347">
    <property type="term" value="C:THO complex"/>
    <property type="evidence" value="ECO:0007669"/>
    <property type="project" value="TreeGrafter"/>
</dbReference>
<organism evidence="2 3">
    <name type="scientific">Camelus dromedarius</name>
    <name type="common">Dromedary</name>
    <name type="synonym">Arabian camel</name>
    <dbReference type="NCBI Taxonomy" id="9838"/>
    <lineage>
        <taxon>Eukaryota</taxon>
        <taxon>Metazoa</taxon>
        <taxon>Chordata</taxon>
        <taxon>Craniata</taxon>
        <taxon>Vertebrata</taxon>
        <taxon>Euteleostomi</taxon>
        <taxon>Mammalia</taxon>
        <taxon>Eutheria</taxon>
        <taxon>Laurasiatheria</taxon>
        <taxon>Artiodactyla</taxon>
        <taxon>Tylopoda</taxon>
        <taxon>Camelidae</taxon>
        <taxon>Camelus</taxon>
    </lineage>
</organism>
<accession>A0A5N4C0B1</accession>
<protein>
    <submittedName>
        <fullName evidence="2">THO complex subunit 6-like protein</fullName>
    </submittedName>
</protein>
<evidence type="ECO:0000256" key="1">
    <source>
        <dbReference type="ARBA" id="ARBA00022574"/>
    </source>
</evidence>
<dbReference type="PANTHER" id="PTHR44411">
    <property type="entry name" value="THO COMPLEX SUBUNIT 6 HOMOLOG"/>
    <property type="match status" value="1"/>
</dbReference>
<keyword evidence="1" id="KW-0853">WD repeat</keyword>
<evidence type="ECO:0000313" key="2">
    <source>
        <dbReference type="EMBL" id="KAB1252300.1"/>
    </source>
</evidence>
<dbReference type="SUPFAM" id="SSF50978">
    <property type="entry name" value="WD40 repeat-like"/>
    <property type="match status" value="1"/>
</dbReference>
<keyword evidence="3" id="KW-1185">Reference proteome</keyword>
<dbReference type="STRING" id="9838.ENSCDRP00005008875"/>
<dbReference type="GO" id="GO:0006406">
    <property type="term" value="P:mRNA export from nucleus"/>
    <property type="evidence" value="ECO:0007669"/>
    <property type="project" value="TreeGrafter"/>
</dbReference>
<evidence type="ECO:0000313" key="3">
    <source>
        <dbReference type="Proteomes" id="UP000299084"/>
    </source>
</evidence>
<gene>
    <name evidence="2" type="ORF">Cadr_000031102</name>
</gene>
<dbReference type="InterPro" id="IPR042626">
    <property type="entry name" value="THOC6"/>
</dbReference>
<comment type="caution">
    <text evidence="2">The sequence shown here is derived from an EMBL/GenBank/DDBJ whole genome shotgun (WGS) entry which is preliminary data.</text>
</comment>